<organism evidence="2 3">
    <name type="scientific">Salinirubellus salinus</name>
    <dbReference type="NCBI Taxonomy" id="1364945"/>
    <lineage>
        <taxon>Archaea</taxon>
        <taxon>Methanobacteriati</taxon>
        <taxon>Methanobacteriota</taxon>
        <taxon>Stenosarchaea group</taxon>
        <taxon>Halobacteria</taxon>
        <taxon>Halobacteriales</taxon>
        <taxon>Natronomonadaceae</taxon>
        <taxon>Salinirubellus</taxon>
    </lineage>
</organism>
<dbReference type="KEGG" id="ssai:N0B31_18680"/>
<accession>A0A9E7R2M6</accession>
<keyword evidence="1" id="KW-0175">Coiled coil</keyword>
<dbReference type="InterPro" id="IPR036390">
    <property type="entry name" value="WH_DNA-bd_sf"/>
</dbReference>
<sequence>MSQQKISVNADRVLQTISQYPRPASLKQIADASGNAGVQSLEKHQVRHAVNEHLLETGLVEEYSREVNGNEVAHYTLTESGQARFSIGNERVEELELAVEDLSEQVSEHEEKLEEVKEYINQTLPEKMREITERVETNNDGAKLAHTRIERLVELLDGEVEGRNVEMAVLTSNGRQDD</sequence>
<dbReference type="Proteomes" id="UP001057580">
    <property type="component" value="Chromosome"/>
</dbReference>
<feature type="coiled-coil region" evidence="1">
    <location>
        <begin position="92"/>
        <end position="122"/>
    </location>
</feature>
<dbReference type="RefSeq" id="WP_260593123.1">
    <property type="nucleotide sequence ID" value="NZ_CP104003.1"/>
</dbReference>
<dbReference type="SUPFAM" id="SSF46785">
    <property type="entry name" value="Winged helix' DNA-binding domain"/>
    <property type="match status" value="1"/>
</dbReference>
<evidence type="ECO:0000313" key="3">
    <source>
        <dbReference type="Proteomes" id="UP001057580"/>
    </source>
</evidence>
<dbReference type="GeneID" id="74944492"/>
<keyword evidence="3" id="KW-1185">Reference proteome</keyword>
<evidence type="ECO:0000256" key="1">
    <source>
        <dbReference type="SAM" id="Coils"/>
    </source>
</evidence>
<name>A0A9E7R2M6_9EURY</name>
<reference evidence="2" key="1">
    <citation type="submission" date="2022-09" db="EMBL/GenBank/DDBJ databases">
        <title>Diverse halophilic archaea isolated from saline environments.</title>
        <authorList>
            <person name="Cui H.-L."/>
        </authorList>
    </citation>
    <scope>NUCLEOTIDE SEQUENCE</scope>
    <source>
        <strain evidence="2">ZS-35-S2</strain>
    </source>
</reference>
<dbReference type="AlphaFoldDB" id="A0A9E7R2M6"/>
<dbReference type="EMBL" id="CP104003">
    <property type="protein sequence ID" value="UWM54129.1"/>
    <property type="molecule type" value="Genomic_DNA"/>
</dbReference>
<gene>
    <name evidence="2" type="ORF">N0B31_18680</name>
</gene>
<evidence type="ECO:0000313" key="2">
    <source>
        <dbReference type="EMBL" id="UWM54129.1"/>
    </source>
</evidence>
<protein>
    <submittedName>
        <fullName evidence="2">Uncharacterized protein</fullName>
    </submittedName>
</protein>
<proteinExistence type="predicted"/>